<keyword evidence="3" id="KW-1185">Reference proteome</keyword>
<sequence length="247" mass="24083">MTHAQDPTSARPRNSLACRASRTPRAFRTPRRRALVVAGTGIAAAVGLTAGVTGPAMAQPAGAADATTVSPAGHAFTATLTGKATFTAGSVTVTCTTSTSSGQVPAAPGNHNDAGPVSSSTTPATYGSCTTSMPGVSATVTTTGTWGVAMQNGTPVTAGLTIPSGGFVLKTSGLASCTVTAAPTAAATVNGTWTNGAPSTLTFTKAAVPVKVVGGFGCPTSATSSTFNAAYQVRDTTDPASQITVTG</sequence>
<dbReference type="InterPro" id="IPR006311">
    <property type="entry name" value="TAT_signal"/>
</dbReference>
<feature type="region of interest" description="Disordered" evidence="1">
    <location>
        <begin position="98"/>
        <end position="119"/>
    </location>
</feature>
<protein>
    <recommendedName>
        <fullName evidence="4">Ig-like domain-containing protein</fullName>
    </recommendedName>
</protein>
<dbReference type="Proteomes" id="UP001164959">
    <property type="component" value="Chromosome"/>
</dbReference>
<feature type="region of interest" description="Disordered" evidence="1">
    <location>
        <begin position="1"/>
        <end position="26"/>
    </location>
</feature>
<dbReference type="EMBL" id="CP110636">
    <property type="protein sequence ID" value="UZJ31586.1"/>
    <property type="molecule type" value="Genomic_DNA"/>
</dbReference>
<evidence type="ECO:0000256" key="1">
    <source>
        <dbReference type="SAM" id="MobiDB-lite"/>
    </source>
</evidence>
<evidence type="ECO:0000313" key="2">
    <source>
        <dbReference type="EMBL" id="UZJ31586.1"/>
    </source>
</evidence>
<proteinExistence type="predicted"/>
<evidence type="ECO:0000313" key="3">
    <source>
        <dbReference type="Proteomes" id="UP001164959"/>
    </source>
</evidence>
<gene>
    <name evidence="2" type="ORF">OJ254_16440</name>
</gene>
<accession>A0ABY6PCP2</accession>
<evidence type="ECO:0008006" key="4">
    <source>
        <dbReference type="Google" id="ProtNLM"/>
    </source>
</evidence>
<name>A0ABY6PCP2_9ACTN</name>
<dbReference type="RefSeq" id="WP_265362921.1">
    <property type="nucleotide sequence ID" value="NZ_CP110636.1"/>
</dbReference>
<feature type="compositionally biased region" description="Polar residues" evidence="1">
    <location>
        <begin position="1"/>
        <end position="12"/>
    </location>
</feature>
<organism evidence="2 3">
    <name type="scientific">Streptomyces endophytica</name>
    <dbReference type="NCBI Taxonomy" id="2991496"/>
    <lineage>
        <taxon>Bacteria</taxon>
        <taxon>Bacillati</taxon>
        <taxon>Actinomycetota</taxon>
        <taxon>Actinomycetes</taxon>
        <taxon>Kitasatosporales</taxon>
        <taxon>Streptomycetaceae</taxon>
        <taxon>Streptomyces</taxon>
    </lineage>
</organism>
<reference evidence="2" key="1">
    <citation type="submission" date="2022-11" db="EMBL/GenBank/DDBJ databases">
        <title>Identification and genomic analyses of a novel endophytic actinobacterium Streptomyces endophytica sp. nov. with potential for biocontrol of Yam anthracnose.</title>
        <authorList>
            <person name="Huang X."/>
        </authorList>
    </citation>
    <scope>NUCLEOTIDE SEQUENCE</scope>
    <source>
        <strain evidence="2">HNM0140</strain>
    </source>
</reference>
<dbReference type="PROSITE" id="PS51318">
    <property type="entry name" value="TAT"/>
    <property type="match status" value="1"/>
</dbReference>